<evidence type="ECO:0000313" key="7">
    <source>
        <dbReference type="EMBL" id="CAB4606707.1"/>
    </source>
</evidence>
<evidence type="ECO:0000256" key="4">
    <source>
        <dbReference type="ARBA" id="ARBA00022723"/>
    </source>
</evidence>
<protein>
    <submittedName>
        <fullName evidence="7">Unannotated protein</fullName>
    </submittedName>
</protein>
<organism evidence="7">
    <name type="scientific">freshwater metagenome</name>
    <dbReference type="NCBI Taxonomy" id="449393"/>
    <lineage>
        <taxon>unclassified sequences</taxon>
        <taxon>metagenomes</taxon>
        <taxon>ecological metagenomes</taxon>
    </lineage>
</organism>
<keyword evidence="3" id="KW-0808">Transferase</keyword>
<evidence type="ECO:0000313" key="6">
    <source>
        <dbReference type="EMBL" id="CAB4533431.1"/>
    </source>
</evidence>
<dbReference type="Gene3D" id="1.10.600.10">
    <property type="entry name" value="Farnesyl Diphosphate Synthase"/>
    <property type="match status" value="1"/>
</dbReference>
<dbReference type="EMBL" id="CAEZSJ010000017">
    <property type="protein sequence ID" value="CAB4533431.1"/>
    <property type="molecule type" value="Genomic_DNA"/>
</dbReference>
<dbReference type="Pfam" id="PF00348">
    <property type="entry name" value="polyprenyl_synt"/>
    <property type="match status" value="1"/>
</dbReference>
<dbReference type="EMBL" id="CAEZUQ010000050">
    <property type="protein sequence ID" value="CAB4606707.1"/>
    <property type="molecule type" value="Genomic_DNA"/>
</dbReference>
<dbReference type="PROSITE" id="PS00444">
    <property type="entry name" value="POLYPRENYL_SYNTHASE_2"/>
    <property type="match status" value="1"/>
</dbReference>
<name>A0A6J6GZB1_9ZZZZ</name>
<keyword evidence="4" id="KW-0479">Metal-binding</keyword>
<keyword evidence="5" id="KW-0460">Magnesium</keyword>
<dbReference type="CDD" id="cd00685">
    <property type="entry name" value="Trans_IPPS_HT"/>
    <property type="match status" value="1"/>
</dbReference>
<dbReference type="InterPro" id="IPR008949">
    <property type="entry name" value="Isoprenoid_synthase_dom_sf"/>
</dbReference>
<dbReference type="InterPro" id="IPR000092">
    <property type="entry name" value="Polyprenyl_synt"/>
</dbReference>
<dbReference type="GO" id="GO:0008299">
    <property type="term" value="P:isoprenoid biosynthetic process"/>
    <property type="evidence" value="ECO:0007669"/>
    <property type="project" value="InterPro"/>
</dbReference>
<comment type="cofactor">
    <cofactor evidence="1">
        <name>Mg(2+)</name>
        <dbReference type="ChEBI" id="CHEBI:18420"/>
    </cofactor>
</comment>
<dbReference type="SUPFAM" id="SSF48576">
    <property type="entry name" value="Terpenoid synthases"/>
    <property type="match status" value="1"/>
</dbReference>
<dbReference type="SFLD" id="SFLDG01017">
    <property type="entry name" value="Polyprenyl_Transferase_Like"/>
    <property type="match status" value="1"/>
</dbReference>
<dbReference type="SFLD" id="SFLDS00005">
    <property type="entry name" value="Isoprenoid_Synthase_Type_I"/>
    <property type="match status" value="1"/>
</dbReference>
<sequence length="357" mass="38708">MNFSATADLKEIRNSINQELLNFVAGENKYLNEIGSELTPVANAMERFLLDSGKRLRPLFAYIGFLGTGSKPSPEILRACAALELVHVCALMHDDVMDASDTRRGAPSIHKAFEAQHKAEKLSGSAEQFGISAAILLGDLALVWSAKMLHQSGINGETLVRALAMYDEMRVELMAGQYLDIYEQALASESVERSLKVARYKSGKYTIERPLHFGAALGGAAESLMKTFSDYGLPLGEAFQLRDDVLGIFGNPDETGKPAGDDLREGKRTVLLAKTMALADAKSKAELNRALGNQDLTEADVLHVRNIIIDSGALAEVEDLISSLTSSAHSALEYGEIDPLAKVALEQLLTIVTQRTL</sequence>
<dbReference type="PANTHER" id="PTHR12001">
    <property type="entry name" value="GERANYLGERANYL PYROPHOSPHATE SYNTHASE"/>
    <property type="match status" value="1"/>
</dbReference>
<gene>
    <name evidence="6" type="ORF">UFOPK1425_00168</name>
    <name evidence="7" type="ORF">UFOPK1842_00533</name>
</gene>
<dbReference type="GO" id="GO:0046872">
    <property type="term" value="F:metal ion binding"/>
    <property type="evidence" value="ECO:0007669"/>
    <property type="project" value="UniProtKB-KW"/>
</dbReference>
<evidence type="ECO:0000256" key="1">
    <source>
        <dbReference type="ARBA" id="ARBA00001946"/>
    </source>
</evidence>
<comment type="similarity">
    <text evidence="2">Belongs to the FPP/GGPP synthase family.</text>
</comment>
<dbReference type="InterPro" id="IPR033749">
    <property type="entry name" value="Polyprenyl_synt_CS"/>
</dbReference>
<reference evidence="7" key="1">
    <citation type="submission" date="2020-05" db="EMBL/GenBank/DDBJ databases">
        <authorList>
            <person name="Chiriac C."/>
            <person name="Salcher M."/>
            <person name="Ghai R."/>
            <person name="Kavagutti S V."/>
        </authorList>
    </citation>
    <scope>NUCLEOTIDE SEQUENCE</scope>
</reference>
<dbReference type="PANTHER" id="PTHR12001:SF85">
    <property type="entry name" value="SHORT CHAIN ISOPRENYL DIPHOSPHATE SYNTHASE"/>
    <property type="match status" value="1"/>
</dbReference>
<evidence type="ECO:0000256" key="2">
    <source>
        <dbReference type="ARBA" id="ARBA00006706"/>
    </source>
</evidence>
<dbReference type="AlphaFoldDB" id="A0A6J6GZB1"/>
<accession>A0A6J6GZB1</accession>
<evidence type="ECO:0000256" key="3">
    <source>
        <dbReference type="ARBA" id="ARBA00022679"/>
    </source>
</evidence>
<evidence type="ECO:0000256" key="5">
    <source>
        <dbReference type="ARBA" id="ARBA00022842"/>
    </source>
</evidence>
<proteinExistence type="inferred from homology"/>
<dbReference type="PROSITE" id="PS00723">
    <property type="entry name" value="POLYPRENYL_SYNTHASE_1"/>
    <property type="match status" value="1"/>
</dbReference>
<dbReference type="GO" id="GO:0004659">
    <property type="term" value="F:prenyltransferase activity"/>
    <property type="evidence" value="ECO:0007669"/>
    <property type="project" value="InterPro"/>
</dbReference>